<feature type="transmembrane region" description="Helical" evidence="1">
    <location>
        <begin position="234"/>
        <end position="258"/>
    </location>
</feature>
<accession>A0A315VEY1</accession>
<gene>
    <name evidence="2" type="ORF">CCH79_00015628</name>
</gene>
<organism evidence="2 3">
    <name type="scientific">Gambusia affinis</name>
    <name type="common">Western mosquitofish</name>
    <name type="synonym">Heterandria affinis</name>
    <dbReference type="NCBI Taxonomy" id="33528"/>
    <lineage>
        <taxon>Eukaryota</taxon>
        <taxon>Metazoa</taxon>
        <taxon>Chordata</taxon>
        <taxon>Craniata</taxon>
        <taxon>Vertebrata</taxon>
        <taxon>Euteleostomi</taxon>
        <taxon>Actinopterygii</taxon>
        <taxon>Neopterygii</taxon>
        <taxon>Teleostei</taxon>
        <taxon>Neoteleostei</taxon>
        <taxon>Acanthomorphata</taxon>
        <taxon>Ovalentaria</taxon>
        <taxon>Atherinomorphae</taxon>
        <taxon>Cyprinodontiformes</taxon>
        <taxon>Poeciliidae</taxon>
        <taxon>Poeciliinae</taxon>
        <taxon>Gambusia</taxon>
    </lineage>
</organism>
<dbReference type="Gene3D" id="1.20.1070.10">
    <property type="entry name" value="Rhodopsin 7-helix transmembrane proteins"/>
    <property type="match status" value="1"/>
</dbReference>
<evidence type="ECO:0000313" key="3">
    <source>
        <dbReference type="Proteomes" id="UP000250572"/>
    </source>
</evidence>
<feature type="transmembrane region" description="Helical" evidence="1">
    <location>
        <begin position="279"/>
        <end position="304"/>
    </location>
</feature>
<dbReference type="PANTHER" id="PTHR37680:SF1">
    <property type="entry name" value="C130050O18RIK PROTEIN"/>
    <property type="match status" value="1"/>
</dbReference>
<keyword evidence="3" id="KW-1185">Reference proteome</keyword>
<evidence type="ECO:0000256" key="1">
    <source>
        <dbReference type="SAM" id="Phobius"/>
    </source>
</evidence>
<feature type="transmembrane region" description="Helical" evidence="1">
    <location>
        <begin position="162"/>
        <end position="184"/>
    </location>
</feature>
<sequence>MKLLQSLSRSLLGPVSLQGSKVLRDPRLPQEAAMEVRKSDPTTDSYPTSSTFIPTFSSTAALASSSGTTNTYVYDVTAADGLTSRTNQAYSAVALLGFCAGCFVVFSFVQTFRAQRRLAWLDCLLWVFCGLQLLLLLLSLHIVAHRPKYMPNSPLGCAALSFAVNAASLCGVLVLVLMAFVLTLDPPSNAPLRKPSVCVALVLLASAAVSLLLAGLRGLPPGQDCVMDPAPAGIAYAAAKLSLAVLVPYALQVGLLVSGCVRQWRSKGRFLSGSEEGPVFLTITVLVFLCQLFHCAALLRAAGLVQNGQESRLERAFLTVAECVLFSGSSGSMVLVLVLHRPSRESLQGALRQLRDCCRRPGRAQPNRNIIAPQIEITDTLQDMES</sequence>
<dbReference type="EMBL" id="NHOQ01001879">
    <property type="protein sequence ID" value="PWA21950.1"/>
    <property type="molecule type" value="Genomic_DNA"/>
</dbReference>
<reference evidence="2 3" key="1">
    <citation type="journal article" date="2018" name="G3 (Bethesda)">
        <title>A High-Quality Reference Genome for the Invasive Mosquitofish Gambusia affinis Using a Chicago Library.</title>
        <authorList>
            <person name="Hoffberg S.L."/>
            <person name="Troendle N.J."/>
            <person name="Glenn T.C."/>
            <person name="Mahmud O."/>
            <person name="Louha S."/>
            <person name="Chalopin D."/>
            <person name="Bennetzen J.L."/>
            <person name="Mauricio R."/>
        </authorList>
    </citation>
    <scope>NUCLEOTIDE SEQUENCE [LARGE SCALE GENOMIC DNA]</scope>
    <source>
        <strain evidence="2">NE01/NJP1002.9</strain>
        <tissue evidence="2">Muscle</tissue>
    </source>
</reference>
<keyword evidence="1" id="KW-0812">Transmembrane</keyword>
<keyword evidence="1" id="KW-0472">Membrane</keyword>
<dbReference type="PANTHER" id="PTHR37680">
    <property type="entry name" value="C130050O18RIK PROTEIN"/>
    <property type="match status" value="1"/>
</dbReference>
<dbReference type="Proteomes" id="UP000250572">
    <property type="component" value="Unassembled WGS sequence"/>
</dbReference>
<feature type="transmembrane region" description="Helical" evidence="1">
    <location>
        <begin position="316"/>
        <end position="339"/>
    </location>
</feature>
<feature type="transmembrane region" description="Helical" evidence="1">
    <location>
        <begin position="196"/>
        <end position="214"/>
    </location>
</feature>
<comment type="caution">
    <text evidence="2">The sequence shown here is derived from an EMBL/GenBank/DDBJ whole genome shotgun (WGS) entry which is preliminary data.</text>
</comment>
<evidence type="ECO:0000313" key="2">
    <source>
        <dbReference type="EMBL" id="PWA21950.1"/>
    </source>
</evidence>
<feature type="transmembrane region" description="Helical" evidence="1">
    <location>
        <begin position="121"/>
        <end position="142"/>
    </location>
</feature>
<name>A0A315VEY1_GAMAF</name>
<evidence type="ECO:0008006" key="4">
    <source>
        <dbReference type="Google" id="ProtNLM"/>
    </source>
</evidence>
<feature type="transmembrane region" description="Helical" evidence="1">
    <location>
        <begin position="89"/>
        <end position="109"/>
    </location>
</feature>
<protein>
    <recommendedName>
        <fullName evidence="4">G-protein coupled receptors family 3 profile domain-containing protein</fullName>
    </recommendedName>
</protein>
<proteinExistence type="predicted"/>
<dbReference type="AlphaFoldDB" id="A0A315VEY1"/>
<keyword evidence="1" id="KW-1133">Transmembrane helix</keyword>